<dbReference type="Pfam" id="PF00561">
    <property type="entry name" value="Abhydrolase_1"/>
    <property type="match status" value="1"/>
</dbReference>
<dbReference type="InterPro" id="IPR000073">
    <property type="entry name" value="AB_hydrolase_1"/>
</dbReference>
<feature type="domain" description="AB hydrolase-1" evidence="1">
    <location>
        <begin position="46"/>
        <end position="223"/>
    </location>
</feature>
<proteinExistence type="predicted"/>
<dbReference type="SUPFAM" id="SSF53474">
    <property type="entry name" value="alpha/beta-Hydrolases"/>
    <property type="match status" value="1"/>
</dbReference>
<name>A0A368XES0_9BURK</name>
<evidence type="ECO:0000259" key="1">
    <source>
        <dbReference type="Pfam" id="PF00561"/>
    </source>
</evidence>
<dbReference type="EMBL" id="QPJK01000015">
    <property type="protein sequence ID" value="RCW64514.1"/>
    <property type="molecule type" value="Genomic_DNA"/>
</dbReference>
<dbReference type="InterPro" id="IPR050471">
    <property type="entry name" value="AB_hydrolase"/>
</dbReference>
<dbReference type="Gene3D" id="3.40.50.1820">
    <property type="entry name" value="alpha/beta hydrolase"/>
    <property type="match status" value="1"/>
</dbReference>
<sequence length="236" mass="24525">MSNANAPHPLVLVPGLLCDAMLWAPQIEGLADIADAWVPAPTQHATVDALASAALAACPFERFALAGLSMGGYIAMAMQRQAPQRVTHLALLDTNAVADAPAASAARRELVARGRAEGMGAAADALLPRLVWPQAPRHAALRATVRSMAWNVGVDAFARQQEAIIGRPDARGALAAVACPTLVACGAHDLLTPPALHEEMAALVPGARLQVFADCGHLSTLEQPGAVNQALRDWLG</sequence>
<dbReference type="RefSeq" id="WP_114472369.1">
    <property type="nucleotide sequence ID" value="NZ_QPJK01000015.1"/>
</dbReference>
<dbReference type="InterPro" id="IPR029058">
    <property type="entry name" value="AB_hydrolase_fold"/>
</dbReference>
<accession>A0A368XES0</accession>
<reference evidence="2 3" key="1">
    <citation type="submission" date="2018-07" db="EMBL/GenBank/DDBJ databases">
        <title>Genomic Encyclopedia of Type Strains, Phase IV (KMG-IV): sequencing the most valuable type-strain genomes for metagenomic binning, comparative biology and taxonomic classification.</title>
        <authorList>
            <person name="Goeker M."/>
        </authorList>
    </citation>
    <scope>NUCLEOTIDE SEQUENCE [LARGE SCALE GENOMIC DNA]</scope>
    <source>
        <strain evidence="2 3">DSM 21634</strain>
    </source>
</reference>
<gene>
    <name evidence="2" type="ORF">DES41_115138</name>
</gene>
<keyword evidence="3" id="KW-1185">Reference proteome</keyword>
<dbReference type="PANTHER" id="PTHR43433">
    <property type="entry name" value="HYDROLASE, ALPHA/BETA FOLD FAMILY PROTEIN"/>
    <property type="match status" value="1"/>
</dbReference>
<dbReference type="PRINTS" id="PR00111">
    <property type="entry name" value="ABHYDROLASE"/>
</dbReference>
<evidence type="ECO:0000313" key="2">
    <source>
        <dbReference type="EMBL" id="RCW64514.1"/>
    </source>
</evidence>
<evidence type="ECO:0000313" key="3">
    <source>
        <dbReference type="Proteomes" id="UP000252884"/>
    </source>
</evidence>
<organism evidence="2 3">
    <name type="scientific">Pseudorhodoferax soli</name>
    <dbReference type="NCBI Taxonomy" id="545864"/>
    <lineage>
        <taxon>Bacteria</taxon>
        <taxon>Pseudomonadati</taxon>
        <taxon>Pseudomonadota</taxon>
        <taxon>Betaproteobacteria</taxon>
        <taxon>Burkholderiales</taxon>
        <taxon>Comamonadaceae</taxon>
    </lineage>
</organism>
<comment type="caution">
    <text evidence="2">The sequence shown here is derived from an EMBL/GenBank/DDBJ whole genome shotgun (WGS) entry which is preliminary data.</text>
</comment>
<protein>
    <submittedName>
        <fullName evidence="2">Pimeloyl-ACP methyl ester carboxylesterase</fullName>
    </submittedName>
</protein>
<dbReference type="Proteomes" id="UP000252884">
    <property type="component" value="Unassembled WGS sequence"/>
</dbReference>
<dbReference type="AlphaFoldDB" id="A0A368XES0"/>
<dbReference type="PANTHER" id="PTHR43433:SF4">
    <property type="entry name" value="NON-HEME CHLOROPEROXIDASE-RELATED"/>
    <property type="match status" value="1"/>
</dbReference>
<dbReference type="OrthoDB" id="2086224at2"/>